<evidence type="ECO:0000313" key="6">
    <source>
        <dbReference type="Proteomes" id="UP000242547"/>
    </source>
</evidence>
<dbReference type="PANTHER" id="PTHR43479:SF23">
    <property type="entry name" value="HTH TETR-TYPE DOMAIN-CONTAINING PROTEIN"/>
    <property type="match status" value="1"/>
</dbReference>
<dbReference type="OrthoDB" id="9810250at2"/>
<dbReference type="Proteomes" id="UP000242547">
    <property type="component" value="Unassembled WGS sequence"/>
</dbReference>
<evidence type="ECO:0000256" key="1">
    <source>
        <dbReference type="ARBA" id="ARBA00023125"/>
    </source>
</evidence>
<gene>
    <name evidence="4" type="ORF">BUY44_02400</name>
    <name evidence="5" type="ORF">BUY48_07145</name>
</gene>
<reference evidence="6 7" key="1">
    <citation type="journal article" date="2016" name="Front. Microbiol.">
        <title>Comprehensive Phylogenetic Analysis of Bovine Non-aureus Staphylococci Species Based on Whole-Genome Sequencing.</title>
        <authorList>
            <person name="Naushad S."/>
            <person name="Barkema H.W."/>
            <person name="Luby C."/>
            <person name="Condas L.A."/>
            <person name="Nobrega D.B."/>
            <person name="Carson D.A."/>
            <person name="De Buck J."/>
        </authorList>
    </citation>
    <scope>NUCLEOTIDE SEQUENCE [LARGE SCALE GENOMIC DNA]</scope>
    <source>
        <strain evidence="5 7">SNUC 4143</strain>
        <strain evidence="4 6">SNUC 761</strain>
    </source>
</reference>
<reference evidence="5" key="2">
    <citation type="submission" date="2018-03" db="EMBL/GenBank/DDBJ databases">
        <authorList>
            <person name="Keele B.F."/>
        </authorList>
    </citation>
    <scope>NUCLEOTIDE SEQUENCE</scope>
    <source>
        <strain evidence="5">SNUC 4143</strain>
        <strain evidence="4">SNUC 761</strain>
    </source>
</reference>
<dbReference type="GeneID" id="48887196"/>
<dbReference type="RefSeq" id="WP_103165790.1">
    <property type="nucleotide sequence ID" value="NZ_CP130489.1"/>
</dbReference>
<dbReference type="InterPro" id="IPR001647">
    <property type="entry name" value="HTH_TetR"/>
</dbReference>
<evidence type="ECO:0000259" key="3">
    <source>
        <dbReference type="PROSITE" id="PS50977"/>
    </source>
</evidence>
<accession>A0A2K4DTA4</accession>
<evidence type="ECO:0000313" key="4">
    <source>
        <dbReference type="EMBL" id="PTE74207.1"/>
    </source>
</evidence>
<dbReference type="EMBL" id="PYZH01000037">
    <property type="protein sequence ID" value="PTF14790.1"/>
    <property type="molecule type" value="Genomic_DNA"/>
</dbReference>
<dbReference type="InterPro" id="IPR039532">
    <property type="entry name" value="TetR_C_Firmicutes"/>
</dbReference>
<dbReference type="Proteomes" id="UP000243350">
    <property type="component" value="Unassembled WGS sequence"/>
</dbReference>
<dbReference type="PANTHER" id="PTHR43479">
    <property type="entry name" value="ACREF/ENVCD OPERON REPRESSOR-RELATED"/>
    <property type="match status" value="1"/>
</dbReference>
<dbReference type="EMBL" id="PYZL01000009">
    <property type="protein sequence ID" value="PTE74207.1"/>
    <property type="molecule type" value="Genomic_DNA"/>
</dbReference>
<dbReference type="PROSITE" id="PS50977">
    <property type="entry name" value="HTH_TETR_2"/>
    <property type="match status" value="1"/>
</dbReference>
<evidence type="ECO:0000313" key="5">
    <source>
        <dbReference type="EMBL" id="PTF14790.1"/>
    </source>
</evidence>
<dbReference type="AlphaFoldDB" id="A0A2K4DTA4"/>
<proteinExistence type="predicted"/>
<sequence>MKEDRRVRKTKTAIKKAFTDLLKQKDLDKITIQDISNLADINRGTFYLHYEDKYSLLDDMEDECIGEIESLSQFNQLEGNNPEDIANMFINDILSNILQHIADNMEFYHTILQLERKSKLENKIHTLMQENMQNFISIDHEIDGIPEMYFHSYVSGATISTIKYWVRDNNRISVEDLTQHIFKIIYNGPLRIMVKNHYKRTKIN</sequence>
<dbReference type="InterPro" id="IPR050624">
    <property type="entry name" value="HTH-type_Tx_Regulator"/>
</dbReference>
<name>A0A2K4DTA4_9STAP</name>
<dbReference type="Gene3D" id="1.10.357.10">
    <property type="entry name" value="Tetracycline Repressor, domain 2"/>
    <property type="match status" value="1"/>
</dbReference>
<evidence type="ECO:0000256" key="2">
    <source>
        <dbReference type="PROSITE-ProRule" id="PRU00335"/>
    </source>
</evidence>
<comment type="caution">
    <text evidence="5">The sequence shown here is derived from an EMBL/GenBank/DDBJ whole genome shotgun (WGS) entry which is preliminary data.</text>
</comment>
<protein>
    <submittedName>
        <fullName evidence="5">TetR/AcrR family transcriptional regulator</fullName>
    </submittedName>
</protein>
<keyword evidence="1 2" id="KW-0238">DNA-binding</keyword>
<dbReference type="Pfam" id="PF14278">
    <property type="entry name" value="TetR_C_8"/>
    <property type="match status" value="1"/>
</dbReference>
<feature type="DNA-binding region" description="H-T-H motif" evidence="2">
    <location>
        <begin position="31"/>
        <end position="50"/>
    </location>
</feature>
<evidence type="ECO:0000313" key="7">
    <source>
        <dbReference type="Proteomes" id="UP000243350"/>
    </source>
</evidence>
<organism evidence="5 7">
    <name type="scientific">Staphylococcus devriesei</name>
    <dbReference type="NCBI Taxonomy" id="586733"/>
    <lineage>
        <taxon>Bacteria</taxon>
        <taxon>Bacillati</taxon>
        <taxon>Bacillota</taxon>
        <taxon>Bacilli</taxon>
        <taxon>Bacillales</taxon>
        <taxon>Staphylococcaceae</taxon>
        <taxon>Staphylococcus</taxon>
    </lineage>
</organism>
<dbReference type="Pfam" id="PF00440">
    <property type="entry name" value="TetR_N"/>
    <property type="match status" value="1"/>
</dbReference>
<dbReference type="InterPro" id="IPR009057">
    <property type="entry name" value="Homeodomain-like_sf"/>
</dbReference>
<dbReference type="SUPFAM" id="SSF46689">
    <property type="entry name" value="Homeodomain-like"/>
    <property type="match status" value="1"/>
</dbReference>
<dbReference type="GO" id="GO:0003677">
    <property type="term" value="F:DNA binding"/>
    <property type="evidence" value="ECO:0007669"/>
    <property type="project" value="UniProtKB-UniRule"/>
</dbReference>
<feature type="domain" description="HTH tetR-type" evidence="3">
    <location>
        <begin position="8"/>
        <end position="68"/>
    </location>
</feature>